<dbReference type="Gene3D" id="2.60.120.920">
    <property type="match status" value="1"/>
</dbReference>
<dbReference type="Pfam" id="PF25600">
    <property type="entry name" value="TRIM_CC"/>
    <property type="match status" value="1"/>
</dbReference>
<dbReference type="InterPro" id="IPR006574">
    <property type="entry name" value="PRY"/>
</dbReference>
<dbReference type="GO" id="GO:0005737">
    <property type="term" value="C:cytoplasm"/>
    <property type="evidence" value="ECO:0007669"/>
    <property type="project" value="UniProtKB-ARBA"/>
</dbReference>
<dbReference type="InterPro" id="IPR058030">
    <property type="entry name" value="TRIM8/14/16/25/29/45/65_CC"/>
</dbReference>
<proteinExistence type="predicted"/>
<dbReference type="InterPro" id="IPR013320">
    <property type="entry name" value="ConA-like_dom_sf"/>
</dbReference>
<evidence type="ECO:0000256" key="2">
    <source>
        <dbReference type="ARBA" id="ARBA00022723"/>
    </source>
</evidence>
<dbReference type="InterPro" id="IPR051051">
    <property type="entry name" value="E3_ubiq-ligase_TRIM/RNF"/>
</dbReference>
<evidence type="ECO:0000256" key="1">
    <source>
        <dbReference type="ARBA" id="ARBA00022588"/>
    </source>
</evidence>
<feature type="domain" description="B box-type" evidence="9">
    <location>
        <begin position="143"/>
        <end position="183"/>
    </location>
</feature>
<evidence type="ECO:0000313" key="12">
    <source>
        <dbReference type="Proteomes" id="UP000472276"/>
    </source>
</evidence>
<keyword evidence="3 6" id="KW-0863">Zinc-finger</keyword>
<dbReference type="PANTHER" id="PTHR25465">
    <property type="entry name" value="B-BOX DOMAIN CONTAINING"/>
    <property type="match status" value="1"/>
</dbReference>
<accession>A0AAZ1XZE6</accession>
<reference evidence="11" key="2">
    <citation type="submission" date="2025-08" db="UniProtKB">
        <authorList>
            <consortium name="Ensembl"/>
        </authorList>
    </citation>
    <scope>IDENTIFICATION</scope>
</reference>
<dbReference type="SUPFAM" id="SSF57845">
    <property type="entry name" value="B-box zinc-binding domain"/>
    <property type="match status" value="1"/>
</dbReference>
<feature type="coiled-coil region" evidence="7">
    <location>
        <begin position="252"/>
        <end position="290"/>
    </location>
</feature>
<reference evidence="11" key="3">
    <citation type="submission" date="2025-09" db="UniProtKB">
        <authorList>
            <consortium name="Ensembl"/>
        </authorList>
    </citation>
    <scope>IDENTIFICATION</scope>
</reference>
<dbReference type="Ensembl" id="ENSOABT00000085342.1">
    <property type="protein sequence ID" value="ENSOABP00000072912.1"/>
    <property type="gene ID" value="ENSOABG00000029018.1"/>
</dbReference>
<dbReference type="Pfam" id="PF15227">
    <property type="entry name" value="zf-C3HC4_4"/>
    <property type="match status" value="1"/>
</dbReference>
<evidence type="ECO:0000256" key="5">
    <source>
        <dbReference type="ARBA" id="ARBA00022859"/>
    </source>
</evidence>
<dbReference type="PRINTS" id="PR01407">
    <property type="entry name" value="BUTYPHLNCDUF"/>
</dbReference>
<keyword evidence="2" id="KW-0479">Metal-binding</keyword>
<feature type="domain" description="B30.2/SPRY" evidence="10">
    <location>
        <begin position="360"/>
        <end position="554"/>
    </location>
</feature>
<dbReference type="AlphaFoldDB" id="A0AAZ1XZE6"/>
<dbReference type="Gene3D" id="4.10.830.40">
    <property type="match status" value="1"/>
</dbReference>
<dbReference type="CDD" id="cd19769">
    <property type="entry name" value="Bbox2_TRIM16-like"/>
    <property type="match status" value="1"/>
</dbReference>
<protein>
    <recommendedName>
        <fullName evidence="13">Tripartite motif-containing protein 16-like</fullName>
    </recommendedName>
</protein>
<evidence type="ECO:0000256" key="4">
    <source>
        <dbReference type="ARBA" id="ARBA00022833"/>
    </source>
</evidence>
<evidence type="ECO:0000259" key="9">
    <source>
        <dbReference type="PROSITE" id="PS50119"/>
    </source>
</evidence>
<dbReference type="Pfam" id="PF13765">
    <property type="entry name" value="PRY"/>
    <property type="match status" value="1"/>
</dbReference>
<dbReference type="CDD" id="cd16040">
    <property type="entry name" value="SPRY_PRY_SNTX"/>
    <property type="match status" value="1"/>
</dbReference>
<evidence type="ECO:0000259" key="8">
    <source>
        <dbReference type="PROSITE" id="PS50089"/>
    </source>
</evidence>
<evidence type="ECO:0000256" key="7">
    <source>
        <dbReference type="SAM" id="Coils"/>
    </source>
</evidence>
<dbReference type="PROSITE" id="PS50188">
    <property type="entry name" value="B302_SPRY"/>
    <property type="match status" value="1"/>
</dbReference>
<dbReference type="InterPro" id="IPR003877">
    <property type="entry name" value="SPRY_dom"/>
</dbReference>
<feature type="domain" description="RING-type" evidence="8">
    <location>
        <begin position="15"/>
        <end position="55"/>
    </location>
</feature>
<dbReference type="InterPro" id="IPR001841">
    <property type="entry name" value="Znf_RING"/>
</dbReference>
<dbReference type="InterPro" id="IPR003879">
    <property type="entry name" value="Butyrophylin_SPRY"/>
</dbReference>
<keyword evidence="7" id="KW-0175">Coiled coil</keyword>
<evidence type="ECO:0000256" key="6">
    <source>
        <dbReference type="PROSITE-ProRule" id="PRU00024"/>
    </source>
</evidence>
<dbReference type="Pfam" id="PF00622">
    <property type="entry name" value="SPRY"/>
    <property type="match status" value="1"/>
</dbReference>
<dbReference type="PANTHER" id="PTHR25465:SF5">
    <property type="entry name" value="E3 UBIQUITIN_ISG15 LIGASE TRIM25-RELATED"/>
    <property type="match status" value="1"/>
</dbReference>
<organism evidence="11 12">
    <name type="scientific">Oreochromis aureus</name>
    <name type="common">Israeli tilapia</name>
    <name type="synonym">Chromis aureus</name>
    <dbReference type="NCBI Taxonomy" id="47969"/>
    <lineage>
        <taxon>Eukaryota</taxon>
        <taxon>Metazoa</taxon>
        <taxon>Chordata</taxon>
        <taxon>Craniata</taxon>
        <taxon>Vertebrata</taxon>
        <taxon>Euteleostomi</taxon>
        <taxon>Actinopterygii</taxon>
        <taxon>Neopterygii</taxon>
        <taxon>Teleostei</taxon>
        <taxon>Neoteleostei</taxon>
        <taxon>Acanthomorphata</taxon>
        <taxon>Ovalentaria</taxon>
        <taxon>Cichlomorphae</taxon>
        <taxon>Cichliformes</taxon>
        <taxon>Cichlidae</taxon>
        <taxon>African cichlids</taxon>
        <taxon>Pseudocrenilabrinae</taxon>
        <taxon>Oreochromini</taxon>
        <taxon>Oreochromis</taxon>
    </lineage>
</organism>
<dbReference type="SMART" id="SM00184">
    <property type="entry name" value="RING"/>
    <property type="match status" value="1"/>
</dbReference>
<dbReference type="PROSITE" id="PS50089">
    <property type="entry name" value="ZF_RING_2"/>
    <property type="match status" value="1"/>
</dbReference>
<dbReference type="InterPro" id="IPR043136">
    <property type="entry name" value="B30.2/SPRY_sf"/>
</dbReference>
<dbReference type="SMART" id="SM00589">
    <property type="entry name" value="PRY"/>
    <property type="match status" value="1"/>
</dbReference>
<keyword evidence="12" id="KW-1185">Reference proteome</keyword>
<dbReference type="InterPro" id="IPR017907">
    <property type="entry name" value="Znf_RING_CS"/>
</dbReference>
<name>A0AAZ1XZE6_OREAU</name>
<keyword evidence="4" id="KW-0862">Zinc</keyword>
<evidence type="ECO:0000256" key="3">
    <source>
        <dbReference type="ARBA" id="ARBA00022771"/>
    </source>
</evidence>
<dbReference type="Gene3D" id="3.30.40.10">
    <property type="entry name" value="Zinc/RING finger domain, C3HC4 (zinc finger)"/>
    <property type="match status" value="1"/>
</dbReference>
<dbReference type="InterPro" id="IPR001870">
    <property type="entry name" value="B30.2/SPRY"/>
</dbReference>
<dbReference type="PROSITE" id="PS50119">
    <property type="entry name" value="ZF_BBOX"/>
    <property type="match status" value="1"/>
</dbReference>
<keyword evidence="5" id="KW-0391">Immunity</keyword>
<dbReference type="Gene3D" id="3.30.160.60">
    <property type="entry name" value="Classic Zinc Finger"/>
    <property type="match status" value="1"/>
</dbReference>
<keyword evidence="1" id="KW-0399">Innate immunity</keyword>
<evidence type="ECO:0000259" key="10">
    <source>
        <dbReference type="PROSITE" id="PS50188"/>
    </source>
</evidence>
<reference evidence="12" key="1">
    <citation type="submission" date="2020-03" db="EMBL/GenBank/DDBJ databases">
        <title>Evolution of repeat sequences and sex chromosomes of tilapia species revealed by chromosome-level genomes.</title>
        <authorList>
            <person name="Xu L."/>
            <person name="Tao W."/>
            <person name="Wang D."/>
            <person name="Zhou Q."/>
        </authorList>
    </citation>
    <scope>NUCLEOTIDE SEQUENCE [LARGE SCALE GENOMIC DNA]</scope>
    <source>
        <strain evidence="12">Israel</strain>
    </source>
</reference>
<sequence length="558" mass="63892">MAQQTIQLDQEKLSCSICLQLLKHPVTIPCGHSYCMDCIKNYWDEKKTHSCPQCREIFTPRPVLVKNTMLAELVEDLKKAEHQTASSDHAYAGPGDVSCSGRKRKPSESCLVCMASNCEHHLQPHYNVAPIKRHKIIKATSKLRENICPRHDEEMKIFCRTDQQCICCLCLMDEHKDHDTVSAAAERAEKQKRFGRNRQKFLQRIQEREKDVKMLHRKVEAINLSADKAFRECDKAFKDLISLIEKKSSEGKQKIRSKQNAEQNRVKELQEKIEQEIRDLRRRDTELQQLSLTEDHLHFLKSYSSLSHLSASTNVPTYNNVTLQYFEDVTASVSRTRDKVKALLSEEWPKISVGTTKADILLPQGEPKTRDDFLKYSCQITLDPNTAHTLLSLSDSNRKVTLMSRNQSYPSHPDKFLEWWQVLSREGLTGRCYWEVKCNGMVGVAVAYKDIGHRGTKEECGFGLNDKSWALTVSVSGYEFTHNNIPTPIPGPQSSRIGVYLDHGAGTLSFYSITETMNLLHRVQTRFTQPLYVGLWLPQSAGHTAEVCELKKRINIKQ</sequence>
<evidence type="ECO:0000313" key="11">
    <source>
        <dbReference type="Ensembl" id="ENSOABP00000072912.1"/>
    </source>
</evidence>
<dbReference type="SUPFAM" id="SSF57850">
    <property type="entry name" value="RING/U-box"/>
    <property type="match status" value="1"/>
</dbReference>
<dbReference type="InterPro" id="IPR000315">
    <property type="entry name" value="Znf_B-box"/>
</dbReference>
<dbReference type="Pfam" id="PF00643">
    <property type="entry name" value="zf-B_box"/>
    <property type="match status" value="1"/>
</dbReference>
<dbReference type="SMART" id="SM00336">
    <property type="entry name" value="BBOX"/>
    <property type="match status" value="1"/>
</dbReference>
<dbReference type="GO" id="GO:0045087">
    <property type="term" value="P:innate immune response"/>
    <property type="evidence" value="ECO:0007669"/>
    <property type="project" value="UniProtKB-KW"/>
</dbReference>
<dbReference type="PROSITE" id="PS00518">
    <property type="entry name" value="ZF_RING_1"/>
    <property type="match status" value="1"/>
</dbReference>
<dbReference type="Proteomes" id="UP000472276">
    <property type="component" value="Unassembled WGS sequence"/>
</dbReference>
<evidence type="ECO:0008006" key="13">
    <source>
        <dbReference type="Google" id="ProtNLM"/>
    </source>
</evidence>
<dbReference type="InterPro" id="IPR013083">
    <property type="entry name" value="Znf_RING/FYVE/PHD"/>
</dbReference>
<dbReference type="GO" id="GO:0008270">
    <property type="term" value="F:zinc ion binding"/>
    <property type="evidence" value="ECO:0007669"/>
    <property type="project" value="UniProtKB-KW"/>
</dbReference>
<dbReference type="SUPFAM" id="SSF49899">
    <property type="entry name" value="Concanavalin A-like lectins/glucanases"/>
    <property type="match status" value="1"/>
</dbReference>